<dbReference type="AlphaFoldDB" id="A0AA88XNP2"/>
<evidence type="ECO:0000313" key="3">
    <source>
        <dbReference type="Proteomes" id="UP001186944"/>
    </source>
</evidence>
<proteinExistence type="predicted"/>
<dbReference type="InterPro" id="IPR031650">
    <property type="entry name" value="CCDC73"/>
</dbReference>
<comment type="caution">
    <text evidence="2">The sequence shown here is derived from an EMBL/GenBank/DDBJ whole genome shotgun (WGS) entry which is preliminary data.</text>
</comment>
<accession>A0AA88XNP2</accession>
<gene>
    <name evidence="2" type="ORF">FSP39_023535</name>
</gene>
<sequence>MDLKTEPCASTIGDLPLFIKQFSQADSLRLRNTLVQILEELKQRRKNDVENEDRIKWLVQEKYELERRKKQHEVYRECMETEIIVLKDQIRNLQLRKYTLEKNLRDQDRKFQLEVQSSETHLHQMSKVEQEFNEIKTRCKEITENDIGHLKREGKCLVMQRIKDKSPGNCI</sequence>
<reference evidence="2" key="1">
    <citation type="submission" date="2019-08" db="EMBL/GenBank/DDBJ databases">
        <title>The improved chromosome-level genome for the pearl oyster Pinctada fucata martensii using PacBio sequencing and Hi-C.</title>
        <authorList>
            <person name="Zheng Z."/>
        </authorList>
    </citation>
    <scope>NUCLEOTIDE SEQUENCE</scope>
    <source>
        <strain evidence="2">ZZ-2019</strain>
        <tissue evidence="2">Adductor muscle</tissue>
    </source>
</reference>
<evidence type="ECO:0000313" key="2">
    <source>
        <dbReference type="EMBL" id="KAK3088765.1"/>
    </source>
</evidence>
<organism evidence="2 3">
    <name type="scientific">Pinctada imbricata</name>
    <name type="common">Atlantic pearl-oyster</name>
    <name type="synonym">Pinctada martensii</name>
    <dbReference type="NCBI Taxonomy" id="66713"/>
    <lineage>
        <taxon>Eukaryota</taxon>
        <taxon>Metazoa</taxon>
        <taxon>Spiralia</taxon>
        <taxon>Lophotrochozoa</taxon>
        <taxon>Mollusca</taxon>
        <taxon>Bivalvia</taxon>
        <taxon>Autobranchia</taxon>
        <taxon>Pteriomorphia</taxon>
        <taxon>Pterioida</taxon>
        <taxon>Pterioidea</taxon>
        <taxon>Pteriidae</taxon>
        <taxon>Pinctada</taxon>
    </lineage>
</organism>
<dbReference type="PANTHER" id="PTHR28660:SF1">
    <property type="entry name" value="COILED-COIL DOMAIN-CONTAINING PROTEIN 73"/>
    <property type="match status" value="1"/>
</dbReference>
<keyword evidence="3" id="KW-1185">Reference proteome</keyword>
<dbReference type="PANTHER" id="PTHR28660">
    <property type="entry name" value="COILED-COIL DOMAIN-CONTAINING PROTEIN 73"/>
    <property type="match status" value="1"/>
</dbReference>
<keyword evidence="1" id="KW-0175">Coiled coil</keyword>
<name>A0AA88XNP2_PINIB</name>
<evidence type="ECO:0000256" key="1">
    <source>
        <dbReference type="SAM" id="Coils"/>
    </source>
</evidence>
<dbReference type="Proteomes" id="UP001186944">
    <property type="component" value="Unassembled WGS sequence"/>
</dbReference>
<feature type="coiled-coil region" evidence="1">
    <location>
        <begin position="76"/>
        <end position="145"/>
    </location>
</feature>
<protein>
    <submittedName>
        <fullName evidence="2">Uncharacterized protein</fullName>
    </submittedName>
</protein>
<dbReference type="EMBL" id="VSWD01000011">
    <property type="protein sequence ID" value="KAK3088765.1"/>
    <property type="molecule type" value="Genomic_DNA"/>
</dbReference>